<dbReference type="Pfam" id="PF05721">
    <property type="entry name" value="PhyH"/>
    <property type="match status" value="1"/>
</dbReference>
<dbReference type="PANTHER" id="PTHR20883:SF46">
    <property type="entry name" value="PHYTANOYL-COA HYDROXYLASE"/>
    <property type="match status" value="1"/>
</dbReference>
<dbReference type="InterPro" id="IPR008775">
    <property type="entry name" value="Phytyl_CoA_dOase-like"/>
</dbReference>
<evidence type="ECO:0008006" key="2">
    <source>
        <dbReference type="Google" id="ProtNLM"/>
    </source>
</evidence>
<name>A0A382N9C4_9ZZZZ</name>
<reference evidence="1" key="1">
    <citation type="submission" date="2018-05" db="EMBL/GenBank/DDBJ databases">
        <authorList>
            <person name="Lanie J.A."/>
            <person name="Ng W.-L."/>
            <person name="Kazmierczak K.M."/>
            <person name="Andrzejewski T.M."/>
            <person name="Davidsen T.M."/>
            <person name="Wayne K.J."/>
            <person name="Tettelin H."/>
            <person name="Glass J.I."/>
            <person name="Rusch D."/>
            <person name="Podicherti R."/>
            <person name="Tsui H.-C.T."/>
            <person name="Winkler M.E."/>
        </authorList>
    </citation>
    <scope>NUCLEOTIDE SEQUENCE</scope>
</reference>
<gene>
    <name evidence="1" type="ORF">METZ01_LOCUS308995</name>
</gene>
<protein>
    <recommendedName>
        <fullName evidence="2">Phytanoyl-CoA dioxygenase</fullName>
    </recommendedName>
</protein>
<dbReference type="PANTHER" id="PTHR20883">
    <property type="entry name" value="PHYTANOYL-COA DIOXYGENASE DOMAIN CONTAINING 1"/>
    <property type="match status" value="1"/>
</dbReference>
<dbReference type="EMBL" id="UINC01097984">
    <property type="protein sequence ID" value="SVC56141.1"/>
    <property type="molecule type" value="Genomic_DNA"/>
</dbReference>
<dbReference type="AlphaFoldDB" id="A0A382N9C4"/>
<sequence length="224" mass="25029">VSAFYASAELKKIEQKLIGFMSNKLSSLPPEHVFFEDINDPLSLKQIQRLHEHEPFFGQLMDGRPRALAEELLGESVVSKNLQYFNKPPGLSKATPPHQDGYYFMLESCRALTMWVALDVVDEENGCVRYVRGSHTRGLRPHVRTDTLGFSQGISDYGSENDCGNESGCPAQPGDLLAHHALTIHRADANQSTTRSRRSLGFIFYGKSAREDAGVQDVYQKQLA</sequence>
<dbReference type="SUPFAM" id="SSF51197">
    <property type="entry name" value="Clavaminate synthase-like"/>
    <property type="match status" value="1"/>
</dbReference>
<evidence type="ECO:0000313" key="1">
    <source>
        <dbReference type="EMBL" id="SVC56141.1"/>
    </source>
</evidence>
<dbReference type="Gene3D" id="2.60.120.620">
    <property type="entry name" value="q2cbj1_9rhob like domain"/>
    <property type="match status" value="1"/>
</dbReference>
<organism evidence="1">
    <name type="scientific">marine metagenome</name>
    <dbReference type="NCBI Taxonomy" id="408172"/>
    <lineage>
        <taxon>unclassified sequences</taxon>
        <taxon>metagenomes</taxon>
        <taxon>ecological metagenomes</taxon>
    </lineage>
</organism>
<feature type="non-terminal residue" evidence="1">
    <location>
        <position position="1"/>
    </location>
</feature>
<feature type="non-terminal residue" evidence="1">
    <location>
        <position position="224"/>
    </location>
</feature>
<accession>A0A382N9C4</accession>
<proteinExistence type="predicted"/>